<dbReference type="RefSeq" id="WP_144388211.1">
    <property type="nucleotide sequence ID" value="NZ_CANNCB010000006.1"/>
</dbReference>
<dbReference type="EMBL" id="VMKJ01000018">
    <property type="protein sequence ID" value="TVO36184.1"/>
    <property type="molecule type" value="Genomic_DNA"/>
</dbReference>
<dbReference type="OrthoDB" id="5865913at2"/>
<evidence type="ECO:0000313" key="3">
    <source>
        <dbReference type="Proteomes" id="UP000319828"/>
    </source>
</evidence>
<gene>
    <name evidence="2" type="ORF">FOF44_09735</name>
</gene>
<protein>
    <recommendedName>
        <fullName evidence="4">Pilus assembly protein PilW</fullName>
    </recommendedName>
</protein>
<proteinExistence type="predicted"/>
<accession>A0A557P695</accession>
<sequence>MYMAIWSAKALRKHQKGVSLVELMIASAMGIIALIAVGGVFLSSQKIAAERSQRLFVLQSMNEALRYIKEDTQRAGFNGNNGQSFILSGANSIIETTSSSLAYGYQAQMSGGSSLYTQVAFIYKDEALRVCEKSVSTTQTFIPCGTSANPSFSLLDTNRIKVNNFEVVSQALGSTVSSALYTITLTASLSDGSHQQTMSTQIKQRNWK</sequence>
<keyword evidence="1" id="KW-0472">Membrane</keyword>
<reference evidence="2 3" key="1">
    <citation type="submission" date="2019-07" db="EMBL/GenBank/DDBJ databases">
        <title>The draft genome sequence of Vibrio algivorus M1486.</title>
        <authorList>
            <person name="Meng X."/>
        </authorList>
    </citation>
    <scope>NUCLEOTIDE SEQUENCE [LARGE SCALE GENOMIC DNA]</scope>
    <source>
        <strain evidence="2 3">M1486</strain>
    </source>
</reference>
<comment type="caution">
    <text evidence="2">The sequence shown here is derived from an EMBL/GenBank/DDBJ whole genome shotgun (WGS) entry which is preliminary data.</text>
</comment>
<dbReference type="AlphaFoldDB" id="A0A557P695"/>
<dbReference type="Pfam" id="PF07963">
    <property type="entry name" value="N_methyl"/>
    <property type="match status" value="1"/>
</dbReference>
<evidence type="ECO:0000313" key="2">
    <source>
        <dbReference type="EMBL" id="TVO36184.1"/>
    </source>
</evidence>
<dbReference type="InterPro" id="IPR012902">
    <property type="entry name" value="N_methyl_site"/>
</dbReference>
<organism evidence="2 3">
    <name type="scientific">Vibrio algivorus</name>
    <dbReference type="NCBI Taxonomy" id="1667024"/>
    <lineage>
        <taxon>Bacteria</taxon>
        <taxon>Pseudomonadati</taxon>
        <taxon>Pseudomonadota</taxon>
        <taxon>Gammaproteobacteria</taxon>
        <taxon>Vibrionales</taxon>
        <taxon>Vibrionaceae</taxon>
        <taxon>Vibrio</taxon>
    </lineage>
</organism>
<dbReference type="Proteomes" id="UP000319828">
    <property type="component" value="Unassembled WGS sequence"/>
</dbReference>
<dbReference type="PIRSF" id="PIRSF004525">
    <property type="entry name" value="Pilin_peptidase-dep_B_prd"/>
    <property type="match status" value="1"/>
</dbReference>
<evidence type="ECO:0000256" key="1">
    <source>
        <dbReference type="SAM" id="Phobius"/>
    </source>
</evidence>
<name>A0A557P695_9VIBR</name>
<evidence type="ECO:0008006" key="4">
    <source>
        <dbReference type="Google" id="ProtNLM"/>
    </source>
</evidence>
<feature type="transmembrane region" description="Helical" evidence="1">
    <location>
        <begin position="20"/>
        <end position="42"/>
    </location>
</feature>
<dbReference type="PROSITE" id="PS00409">
    <property type="entry name" value="PROKAR_NTER_METHYL"/>
    <property type="match status" value="1"/>
</dbReference>
<keyword evidence="1" id="KW-0812">Transmembrane</keyword>
<keyword evidence="1" id="KW-1133">Transmembrane helix</keyword>
<dbReference type="InterPro" id="IPR016419">
    <property type="entry name" value="Prepilin_Pept-dep_B_prd"/>
</dbReference>